<protein>
    <submittedName>
        <fullName evidence="1">Uncharacterized protein</fullName>
    </submittedName>
</protein>
<reference evidence="1 2" key="1">
    <citation type="submission" date="2019-03" db="EMBL/GenBank/DDBJ databases">
        <title>Single cell metagenomics reveals metabolic interactions within the superorganism composed of flagellate Streblomastix strix and complex community of Bacteroidetes bacteria on its surface.</title>
        <authorList>
            <person name="Treitli S.C."/>
            <person name="Kolisko M."/>
            <person name="Husnik F."/>
            <person name="Keeling P."/>
            <person name="Hampl V."/>
        </authorList>
    </citation>
    <scope>NUCLEOTIDE SEQUENCE [LARGE SCALE GENOMIC DNA]</scope>
    <source>
        <strain evidence="1">ST1C</strain>
    </source>
</reference>
<gene>
    <name evidence="1" type="ORF">EZS28_013304</name>
</gene>
<evidence type="ECO:0000313" key="2">
    <source>
        <dbReference type="Proteomes" id="UP000324800"/>
    </source>
</evidence>
<dbReference type="EMBL" id="SNRW01002969">
    <property type="protein sequence ID" value="KAA6391172.1"/>
    <property type="molecule type" value="Genomic_DNA"/>
</dbReference>
<comment type="caution">
    <text evidence="1">The sequence shown here is derived from an EMBL/GenBank/DDBJ whole genome shotgun (WGS) entry which is preliminary data.</text>
</comment>
<accession>A0A5J4W9I5</accession>
<proteinExistence type="predicted"/>
<sequence length="258" mass="28622">MKVQHSDYTITYSAKSEVLRQASIHPQSFQKSRQEFFDQPVSQLSSDGQRYSRAPLGAKGNTTCTIAQSYKVNWQITILGNRLALQINQTALPANIDIKALARSIVNFNGQDDPQADWTRTMACGNTATQQPIDHQEHIKLQICQSTACGPFQQIAICKDNIKLQETSIYAREQAVISANSLSDSGTNNSVCESSLESIVRRRRHCGIFLNIPVIKIAATAGTFNQKIPEDITIAGVFDLNQLNPIFNSFQVLSRNYG</sequence>
<evidence type="ECO:0000313" key="1">
    <source>
        <dbReference type="EMBL" id="KAA6391172.1"/>
    </source>
</evidence>
<organism evidence="1 2">
    <name type="scientific">Streblomastix strix</name>
    <dbReference type="NCBI Taxonomy" id="222440"/>
    <lineage>
        <taxon>Eukaryota</taxon>
        <taxon>Metamonada</taxon>
        <taxon>Preaxostyla</taxon>
        <taxon>Oxymonadida</taxon>
        <taxon>Streblomastigidae</taxon>
        <taxon>Streblomastix</taxon>
    </lineage>
</organism>
<dbReference type="AlphaFoldDB" id="A0A5J4W9I5"/>
<name>A0A5J4W9I5_9EUKA</name>
<dbReference type="Proteomes" id="UP000324800">
    <property type="component" value="Unassembled WGS sequence"/>
</dbReference>